<dbReference type="EMBL" id="BARS01045724">
    <property type="protein sequence ID" value="GAG35883.1"/>
    <property type="molecule type" value="Genomic_DNA"/>
</dbReference>
<accession>X0XGW6</accession>
<dbReference type="AlphaFoldDB" id="X0XGW6"/>
<name>X0XGW6_9ZZZZ</name>
<protein>
    <submittedName>
        <fullName evidence="1">Uncharacterized protein</fullName>
    </submittedName>
</protein>
<sequence>MGQQHDEEKLEGVMENYKAIRECLTGLCDILTISFNEKDIFRQAGMDNLKALHKNVLAVLRKSFTPREVRMQLREIEFDEKEAEQVFPL</sequence>
<organism evidence="1">
    <name type="scientific">marine sediment metagenome</name>
    <dbReference type="NCBI Taxonomy" id="412755"/>
    <lineage>
        <taxon>unclassified sequences</taxon>
        <taxon>metagenomes</taxon>
        <taxon>ecological metagenomes</taxon>
    </lineage>
</organism>
<gene>
    <name evidence="1" type="ORF">S01H1_68922</name>
</gene>
<proteinExistence type="predicted"/>
<comment type="caution">
    <text evidence="1">The sequence shown here is derived from an EMBL/GenBank/DDBJ whole genome shotgun (WGS) entry which is preliminary data.</text>
</comment>
<reference evidence="1" key="1">
    <citation type="journal article" date="2014" name="Front. Microbiol.">
        <title>High frequency of phylogenetically diverse reductive dehalogenase-homologous genes in deep subseafloor sedimentary metagenomes.</title>
        <authorList>
            <person name="Kawai M."/>
            <person name="Futagami T."/>
            <person name="Toyoda A."/>
            <person name="Takaki Y."/>
            <person name="Nishi S."/>
            <person name="Hori S."/>
            <person name="Arai W."/>
            <person name="Tsubouchi T."/>
            <person name="Morono Y."/>
            <person name="Uchiyama I."/>
            <person name="Ito T."/>
            <person name="Fujiyama A."/>
            <person name="Inagaki F."/>
            <person name="Takami H."/>
        </authorList>
    </citation>
    <scope>NUCLEOTIDE SEQUENCE</scope>
    <source>
        <strain evidence="1">Expedition CK06-06</strain>
    </source>
</reference>
<evidence type="ECO:0000313" key="1">
    <source>
        <dbReference type="EMBL" id="GAG35883.1"/>
    </source>
</evidence>